<feature type="signal peptide" evidence="11">
    <location>
        <begin position="1"/>
        <end position="25"/>
    </location>
</feature>
<gene>
    <name evidence="13" type="ORF">GGD41_005292</name>
</gene>
<dbReference type="InterPro" id="IPR023614">
    <property type="entry name" value="Porin_dom_sf"/>
</dbReference>
<dbReference type="Gene3D" id="2.40.160.10">
    <property type="entry name" value="Porin"/>
    <property type="match status" value="1"/>
</dbReference>
<dbReference type="InterPro" id="IPR050298">
    <property type="entry name" value="Gram-neg_bact_OMP"/>
</dbReference>
<evidence type="ECO:0000256" key="4">
    <source>
        <dbReference type="ARBA" id="ARBA00022452"/>
    </source>
</evidence>
<evidence type="ECO:0000256" key="9">
    <source>
        <dbReference type="ARBA" id="ARBA00023136"/>
    </source>
</evidence>
<sequence>MNSKGLAMALAGAGIGAVLCGNAMAQSSVTLYGIVDAGFTYTSNQKGSATYQATGGNEQGTRWGMVGTEDLGGGNTAIFKLENGFNIETGTASANGRMFGRQAWVGLSNPRWGTFTMGRQYNAAQDSLAPLQIGASTSLTQYALHPFDTDDLNNSFRTDNSVKYVTPTLAGFQGNAMYGFSNSTNFAANRGWSVGGTYAQGPLRVGVAYVVLDNPALDTTGAIPSDNYFTFLKGITKQQIWGAASTYDFGNATFGLLYTSSLFNLQTGASQRFNNYEGSFRYRFTPSVLFALGETYTQVHTTQGATPSLHYLQTSAGVQYYLSKRTDLYVNAIYQRSSANAVAAIEGISNPSSSRTQVVGVVGIRQKF</sequence>
<dbReference type="CDD" id="cd00342">
    <property type="entry name" value="gram_neg_porins"/>
    <property type="match status" value="1"/>
</dbReference>
<comment type="caution">
    <text evidence="13">The sequence shown here is derived from an EMBL/GenBank/DDBJ whole genome shotgun (WGS) entry which is preliminary data.</text>
</comment>
<dbReference type="Proteomes" id="UP000572540">
    <property type="component" value="Unassembled WGS sequence"/>
</dbReference>
<feature type="chain" id="PRO_5031203194" evidence="11">
    <location>
        <begin position="26"/>
        <end position="368"/>
    </location>
</feature>
<dbReference type="GO" id="GO:0006811">
    <property type="term" value="P:monoatomic ion transport"/>
    <property type="evidence" value="ECO:0007669"/>
    <property type="project" value="UniProtKB-KW"/>
</dbReference>
<keyword evidence="3" id="KW-0813">Transport</keyword>
<evidence type="ECO:0000256" key="8">
    <source>
        <dbReference type="ARBA" id="ARBA00023114"/>
    </source>
</evidence>
<evidence type="ECO:0000256" key="5">
    <source>
        <dbReference type="ARBA" id="ARBA00022692"/>
    </source>
</evidence>
<organism evidence="13 14">
    <name type="scientific">Paraburkholderia bryophila</name>
    <dbReference type="NCBI Taxonomy" id="420952"/>
    <lineage>
        <taxon>Bacteria</taxon>
        <taxon>Pseudomonadati</taxon>
        <taxon>Pseudomonadota</taxon>
        <taxon>Betaproteobacteria</taxon>
        <taxon>Burkholderiales</taxon>
        <taxon>Burkholderiaceae</taxon>
        <taxon>Paraburkholderia</taxon>
    </lineage>
</organism>
<dbReference type="AlphaFoldDB" id="A0A7Z0B1U8"/>
<keyword evidence="8" id="KW-0626">Porin</keyword>
<dbReference type="Pfam" id="PF13609">
    <property type="entry name" value="Porin_4"/>
    <property type="match status" value="1"/>
</dbReference>
<reference evidence="13 14" key="1">
    <citation type="submission" date="2020-07" db="EMBL/GenBank/DDBJ databases">
        <title>Exploring microbial biodiversity for novel pathways involved in the catabolism of aromatic compounds derived from lignin.</title>
        <authorList>
            <person name="Elkins J."/>
        </authorList>
    </citation>
    <scope>NUCLEOTIDE SEQUENCE [LARGE SCALE GENOMIC DNA]</scope>
    <source>
        <strain evidence="13 14">H2C3B</strain>
    </source>
</reference>
<dbReference type="PANTHER" id="PTHR34501">
    <property type="entry name" value="PROTEIN YDDL-RELATED"/>
    <property type="match status" value="1"/>
</dbReference>
<dbReference type="GO" id="GO:0046930">
    <property type="term" value="C:pore complex"/>
    <property type="evidence" value="ECO:0007669"/>
    <property type="project" value="UniProtKB-KW"/>
</dbReference>
<evidence type="ECO:0000256" key="7">
    <source>
        <dbReference type="ARBA" id="ARBA00023065"/>
    </source>
</evidence>
<evidence type="ECO:0000256" key="2">
    <source>
        <dbReference type="ARBA" id="ARBA00011233"/>
    </source>
</evidence>
<keyword evidence="10" id="KW-0998">Cell outer membrane</keyword>
<evidence type="ECO:0000313" key="14">
    <source>
        <dbReference type="Proteomes" id="UP000572540"/>
    </source>
</evidence>
<comment type="subunit">
    <text evidence="2">Homotrimer.</text>
</comment>
<dbReference type="InterPro" id="IPR033900">
    <property type="entry name" value="Gram_neg_porin_domain"/>
</dbReference>
<dbReference type="GO" id="GO:0015288">
    <property type="term" value="F:porin activity"/>
    <property type="evidence" value="ECO:0007669"/>
    <property type="project" value="UniProtKB-KW"/>
</dbReference>
<evidence type="ECO:0000256" key="10">
    <source>
        <dbReference type="ARBA" id="ARBA00023237"/>
    </source>
</evidence>
<protein>
    <submittedName>
        <fullName evidence="13">Putative porin</fullName>
    </submittedName>
</protein>
<evidence type="ECO:0000256" key="11">
    <source>
        <dbReference type="SAM" id="SignalP"/>
    </source>
</evidence>
<dbReference type="SUPFAM" id="SSF56935">
    <property type="entry name" value="Porins"/>
    <property type="match status" value="1"/>
</dbReference>
<feature type="domain" description="Porin" evidence="12">
    <location>
        <begin position="17"/>
        <end position="338"/>
    </location>
</feature>
<dbReference type="PANTHER" id="PTHR34501:SF9">
    <property type="entry name" value="MAJOR OUTER MEMBRANE PROTEIN P.IA"/>
    <property type="match status" value="1"/>
</dbReference>
<evidence type="ECO:0000256" key="6">
    <source>
        <dbReference type="ARBA" id="ARBA00022729"/>
    </source>
</evidence>
<keyword evidence="9" id="KW-0472">Membrane</keyword>
<keyword evidence="6 11" id="KW-0732">Signal</keyword>
<accession>A0A7Z0B1U8</accession>
<dbReference type="InterPro" id="IPR002299">
    <property type="entry name" value="Porin_Neis"/>
</dbReference>
<evidence type="ECO:0000256" key="3">
    <source>
        <dbReference type="ARBA" id="ARBA00022448"/>
    </source>
</evidence>
<dbReference type="PRINTS" id="PR00184">
    <property type="entry name" value="NEISSPPORIN"/>
</dbReference>
<evidence type="ECO:0000313" key="13">
    <source>
        <dbReference type="EMBL" id="NYH18064.1"/>
    </source>
</evidence>
<dbReference type="RefSeq" id="WP_179707224.1">
    <property type="nucleotide sequence ID" value="NZ_JACCAU010000001.1"/>
</dbReference>
<keyword evidence="5" id="KW-0812">Transmembrane</keyword>
<evidence type="ECO:0000259" key="12">
    <source>
        <dbReference type="Pfam" id="PF13609"/>
    </source>
</evidence>
<evidence type="ECO:0000256" key="1">
    <source>
        <dbReference type="ARBA" id="ARBA00004571"/>
    </source>
</evidence>
<name>A0A7Z0B1U8_9BURK</name>
<keyword evidence="7" id="KW-0406">Ion transport</keyword>
<comment type="subcellular location">
    <subcellularLocation>
        <location evidence="1">Cell outer membrane</location>
        <topology evidence="1">Multi-pass membrane protein</topology>
    </subcellularLocation>
</comment>
<proteinExistence type="predicted"/>
<dbReference type="GO" id="GO:0009279">
    <property type="term" value="C:cell outer membrane"/>
    <property type="evidence" value="ECO:0007669"/>
    <property type="project" value="UniProtKB-SubCell"/>
</dbReference>
<dbReference type="EMBL" id="JACCAU010000001">
    <property type="protein sequence ID" value="NYH18064.1"/>
    <property type="molecule type" value="Genomic_DNA"/>
</dbReference>
<keyword evidence="4" id="KW-1134">Transmembrane beta strand</keyword>